<dbReference type="SUPFAM" id="SSF53474">
    <property type="entry name" value="alpha/beta-Hydrolases"/>
    <property type="match status" value="1"/>
</dbReference>
<feature type="region of interest" description="Disordered" evidence="2">
    <location>
        <begin position="355"/>
        <end position="428"/>
    </location>
</feature>
<feature type="domain" description="DUF676" evidence="4">
    <location>
        <begin position="3"/>
        <end position="215"/>
    </location>
</feature>
<comment type="similarity">
    <text evidence="1">Belongs to the putative lipase ROG1 family.</text>
</comment>
<protein>
    <submittedName>
        <fullName evidence="5">DUF676-domain-containing protein</fullName>
    </submittedName>
</protein>
<keyword evidence="3" id="KW-1133">Transmembrane helix</keyword>
<reference evidence="5 6" key="1">
    <citation type="submission" date="2015-04" db="EMBL/GenBank/DDBJ databases">
        <title>Complete genome sequence of Schizopora paradoxa KUC8140, a cosmopolitan wood degrader in East Asia.</title>
        <authorList>
            <consortium name="DOE Joint Genome Institute"/>
            <person name="Min B."/>
            <person name="Park H."/>
            <person name="Jang Y."/>
            <person name="Kim J.-J."/>
            <person name="Kim K.H."/>
            <person name="Pangilinan J."/>
            <person name="Lipzen A."/>
            <person name="Riley R."/>
            <person name="Grigoriev I.V."/>
            <person name="Spatafora J.W."/>
            <person name="Choi I.-G."/>
        </authorList>
    </citation>
    <scope>NUCLEOTIDE SEQUENCE [LARGE SCALE GENOMIC DNA]</scope>
    <source>
        <strain evidence="5 6">KUC8140</strain>
    </source>
</reference>
<dbReference type="PANTHER" id="PTHR12482:SF62">
    <property type="entry name" value="LIPASE ROG1-RELATED"/>
    <property type="match status" value="1"/>
</dbReference>
<dbReference type="InParanoid" id="A0A0H2R1J1"/>
<evidence type="ECO:0000259" key="4">
    <source>
        <dbReference type="Pfam" id="PF05057"/>
    </source>
</evidence>
<evidence type="ECO:0000256" key="3">
    <source>
        <dbReference type="SAM" id="Phobius"/>
    </source>
</evidence>
<gene>
    <name evidence="5" type="ORF">SCHPADRAFT_883680</name>
</gene>
<organism evidence="5 6">
    <name type="scientific">Schizopora paradoxa</name>
    <dbReference type="NCBI Taxonomy" id="27342"/>
    <lineage>
        <taxon>Eukaryota</taxon>
        <taxon>Fungi</taxon>
        <taxon>Dikarya</taxon>
        <taxon>Basidiomycota</taxon>
        <taxon>Agaricomycotina</taxon>
        <taxon>Agaricomycetes</taxon>
        <taxon>Hymenochaetales</taxon>
        <taxon>Schizoporaceae</taxon>
        <taxon>Schizopora</taxon>
    </lineage>
</organism>
<name>A0A0H2R1J1_9AGAM</name>
<dbReference type="EMBL" id="KQ086285">
    <property type="protein sequence ID" value="KLO05609.1"/>
    <property type="molecule type" value="Genomic_DNA"/>
</dbReference>
<evidence type="ECO:0000256" key="2">
    <source>
        <dbReference type="SAM" id="MobiDB-lite"/>
    </source>
</evidence>
<dbReference type="InterPro" id="IPR029058">
    <property type="entry name" value="AB_hydrolase_fold"/>
</dbReference>
<dbReference type="InterPro" id="IPR044294">
    <property type="entry name" value="Lipase-like"/>
</dbReference>
<feature type="compositionally biased region" description="Polar residues" evidence="2">
    <location>
        <begin position="380"/>
        <end position="390"/>
    </location>
</feature>
<dbReference type="Gene3D" id="3.40.50.1820">
    <property type="entry name" value="alpha/beta hydrolase"/>
    <property type="match status" value="1"/>
</dbReference>
<sequence>MRNIHLLVLIHGMWGNPDHLAEMNRIIQETKGPASGTSGGGDRDKSEDAELEVLVAQSNRDEGTYDGIDWGGERVADEVYEKYKQLESNGDVVTRFSISGYSLGGLLSRYVIGALYQRKFFDKVEPINFATFATPHLGLLREDTFFSTLKAVLGPRILSRTGEQFYATDSWGSSGRPLVEVMADKNQIFYKALSLFKHKKIYGNAVNDLTVPYATALIATKDPFAYRNHTGLTVEFDPKYEPIIVEYSIPAKLPEKKPAPSMFSAAWFKTIKPSRFLPPPLQLKFPLNILTTALLPILFPTFIMLVIVRLSLHTRSSRKRIKLLEADESATERLVHAFAKIERQMEGAMVDLMDEAPGTDVDDRDESDGEAGPSRMEKTNGVTHSNSGDTLVNGNANGTSNGSAVADDDDASAKEPSPPTTKNYAGCTTVRRRRKSCTATSFTTNPAPTPPRSFLSASQANMAASLNALPGLTKHLVFIDPIRNSHATIVARDVKNFEFHKRGWGVLQHWADAFVL</sequence>
<proteinExistence type="inferred from homology"/>
<evidence type="ECO:0000313" key="5">
    <source>
        <dbReference type="EMBL" id="KLO05609.1"/>
    </source>
</evidence>
<dbReference type="Proteomes" id="UP000053477">
    <property type="component" value="Unassembled WGS sequence"/>
</dbReference>
<accession>A0A0H2R1J1</accession>
<keyword evidence="6" id="KW-1185">Reference proteome</keyword>
<dbReference type="AlphaFoldDB" id="A0A0H2R1J1"/>
<evidence type="ECO:0000256" key="1">
    <source>
        <dbReference type="ARBA" id="ARBA00007920"/>
    </source>
</evidence>
<keyword evidence="3" id="KW-0812">Transmembrane</keyword>
<feature type="compositionally biased region" description="Low complexity" evidence="2">
    <location>
        <begin position="392"/>
        <end position="405"/>
    </location>
</feature>
<dbReference type="PANTHER" id="PTHR12482">
    <property type="entry name" value="LIPASE ROG1-RELATED-RELATED"/>
    <property type="match status" value="1"/>
</dbReference>
<dbReference type="STRING" id="27342.A0A0H2R1J1"/>
<feature type="transmembrane region" description="Helical" evidence="3">
    <location>
        <begin position="289"/>
        <end position="312"/>
    </location>
</feature>
<dbReference type="InterPro" id="IPR007751">
    <property type="entry name" value="DUF676_lipase-like"/>
</dbReference>
<evidence type="ECO:0000313" key="6">
    <source>
        <dbReference type="Proteomes" id="UP000053477"/>
    </source>
</evidence>
<dbReference type="Pfam" id="PF05057">
    <property type="entry name" value="DUF676"/>
    <property type="match status" value="1"/>
</dbReference>
<keyword evidence="3" id="KW-0472">Membrane</keyword>
<feature type="compositionally biased region" description="Acidic residues" evidence="2">
    <location>
        <begin position="360"/>
        <end position="369"/>
    </location>
</feature>
<dbReference type="OrthoDB" id="273452at2759"/>